<evidence type="ECO:0000259" key="4">
    <source>
        <dbReference type="PROSITE" id="PS50995"/>
    </source>
</evidence>
<comment type="caution">
    <text evidence="5">The sequence shown here is derived from an EMBL/GenBank/DDBJ whole genome shotgun (WGS) entry which is preliminary data.</text>
</comment>
<keyword evidence="1" id="KW-0805">Transcription regulation</keyword>
<evidence type="ECO:0000313" key="5">
    <source>
        <dbReference type="EMBL" id="MCC4308956.1"/>
    </source>
</evidence>
<gene>
    <name evidence="5" type="ORF">LL252_10275</name>
</gene>
<dbReference type="PANTHER" id="PTHR42756">
    <property type="entry name" value="TRANSCRIPTIONAL REGULATOR, MARR"/>
    <property type="match status" value="1"/>
</dbReference>
<evidence type="ECO:0000256" key="3">
    <source>
        <dbReference type="ARBA" id="ARBA00023163"/>
    </source>
</evidence>
<evidence type="ECO:0000256" key="2">
    <source>
        <dbReference type="ARBA" id="ARBA00023125"/>
    </source>
</evidence>
<protein>
    <submittedName>
        <fullName evidence="5">MarR family transcriptional regulator</fullName>
    </submittedName>
</protein>
<dbReference type="InterPro" id="IPR000835">
    <property type="entry name" value="HTH_MarR-typ"/>
</dbReference>
<dbReference type="GO" id="GO:0003700">
    <property type="term" value="F:DNA-binding transcription factor activity"/>
    <property type="evidence" value="ECO:0007669"/>
    <property type="project" value="InterPro"/>
</dbReference>
<accession>A0A9Q3YNP8</accession>
<dbReference type="PROSITE" id="PS01117">
    <property type="entry name" value="HTH_MARR_1"/>
    <property type="match status" value="1"/>
</dbReference>
<organism evidence="5 6">
    <name type="scientific">Alloalcanivorax marinus</name>
    <dbReference type="NCBI Taxonomy" id="1177169"/>
    <lineage>
        <taxon>Bacteria</taxon>
        <taxon>Pseudomonadati</taxon>
        <taxon>Pseudomonadota</taxon>
        <taxon>Gammaproteobacteria</taxon>
        <taxon>Oceanospirillales</taxon>
        <taxon>Alcanivoracaceae</taxon>
        <taxon>Alloalcanivorax</taxon>
    </lineage>
</organism>
<proteinExistence type="predicted"/>
<sequence length="146" mass="16477">MIDDASRERLNDSLVTLHFAFRGLVAEPDNILKDQGLSRIHHRLLFFIGHNDNLSVNELVDTMRLTKQAIHKPLKTLVEKELVAVSRDSADKRVKRLALTEAGAELEQRLTGIQHDLLLHAFEEVGPAGADAWHRVMDTMARRLGV</sequence>
<dbReference type="Pfam" id="PF12802">
    <property type="entry name" value="MarR_2"/>
    <property type="match status" value="1"/>
</dbReference>
<dbReference type="InterPro" id="IPR036388">
    <property type="entry name" value="WH-like_DNA-bd_sf"/>
</dbReference>
<feature type="domain" description="HTH marR-type" evidence="4">
    <location>
        <begin position="7"/>
        <end position="142"/>
    </location>
</feature>
<dbReference type="InterPro" id="IPR036390">
    <property type="entry name" value="WH_DNA-bd_sf"/>
</dbReference>
<dbReference type="EMBL" id="JAJGNA010000010">
    <property type="protein sequence ID" value="MCC4308956.1"/>
    <property type="molecule type" value="Genomic_DNA"/>
</dbReference>
<dbReference type="PROSITE" id="PS50995">
    <property type="entry name" value="HTH_MARR_2"/>
    <property type="match status" value="1"/>
</dbReference>
<dbReference type="SUPFAM" id="SSF46785">
    <property type="entry name" value="Winged helix' DNA-binding domain"/>
    <property type="match status" value="1"/>
</dbReference>
<dbReference type="InterPro" id="IPR023187">
    <property type="entry name" value="Tscrpt_reg_MarR-type_CS"/>
</dbReference>
<keyword evidence="2" id="KW-0238">DNA-binding</keyword>
<dbReference type="AlphaFoldDB" id="A0A9Q3YNP8"/>
<dbReference type="SMART" id="SM00347">
    <property type="entry name" value="HTH_MARR"/>
    <property type="match status" value="1"/>
</dbReference>
<evidence type="ECO:0000256" key="1">
    <source>
        <dbReference type="ARBA" id="ARBA00023015"/>
    </source>
</evidence>
<name>A0A9Q3YNP8_9GAMM</name>
<keyword evidence="6" id="KW-1185">Reference proteome</keyword>
<dbReference type="RefSeq" id="WP_204431618.1">
    <property type="nucleotide sequence ID" value="NZ_ARXL01000102.1"/>
</dbReference>
<evidence type="ECO:0000313" key="6">
    <source>
        <dbReference type="Proteomes" id="UP001108027"/>
    </source>
</evidence>
<dbReference type="Gene3D" id="1.10.10.10">
    <property type="entry name" value="Winged helix-like DNA-binding domain superfamily/Winged helix DNA-binding domain"/>
    <property type="match status" value="1"/>
</dbReference>
<keyword evidence="3" id="KW-0804">Transcription</keyword>
<dbReference type="PANTHER" id="PTHR42756:SF1">
    <property type="entry name" value="TRANSCRIPTIONAL REPRESSOR OF EMRAB OPERON"/>
    <property type="match status" value="1"/>
</dbReference>
<dbReference type="Proteomes" id="UP001108027">
    <property type="component" value="Unassembled WGS sequence"/>
</dbReference>
<reference evidence="5" key="1">
    <citation type="submission" date="2021-10" db="EMBL/GenBank/DDBJ databases">
        <title>The diversity and Nitrogen Metabolism of Culturable Nitrate-Utilizing Bacteria Within the Oxygen Minimum Zone of the Changjiang (Yangtze River)Estuary.</title>
        <authorList>
            <person name="Zhang D."/>
            <person name="Zheng J."/>
            <person name="Liu S."/>
            <person name="He W."/>
        </authorList>
    </citation>
    <scope>NUCLEOTIDE SEQUENCE</scope>
    <source>
        <strain evidence="5">FXH-223</strain>
    </source>
</reference>
<dbReference type="GO" id="GO:0003677">
    <property type="term" value="F:DNA binding"/>
    <property type="evidence" value="ECO:0007669"/>
    <property type="project" value="UniProtKB-KW"/>
</dbReference>